<dbReference type="Proteomes" id="UP001597221">
    <property type="component" value="Unassembled WGS sequence"/>
</dbReference>
<dbReference type="Pfam" id="PF00781">
    <property type="entry name" value="DAGK_cat"/>
    <property type="match status" value="1"/>
</dbReference>
<evidence type="ECO:0000256" key="9">
    <source>
        <dbReference type="ARBA" id="ARBA00023209"/>
    </source>
</evidence>
<keyword evidence="4 12" id="KW-0808">Transferase</keyword>
<keyword evidence="9" id="KW-0594">Phospholipid biosynthesis</keyword>
<evidence type="ECO:0000256" key="2">
    <source>
        <dbReference type="ARBA" id="ARBA00005983"/>
    </source>
</evidence>
<dbReference type="SUPFAM" id="SSF111331">
    <property type="entry name" value="NAD kinase/diacylglycerol kinase-like"/>
    <property type="match status" value="1"/>
</dbReference>
<keyword evidence="6 12" id="KW-0418">Kinase</keyword>
<comment type="caution">
    <text evidence="12">The sequence shown here is derived from an EMBL/GenBank/DDBJ whole genome shotgun (WGS) entry which is preliminary data.</text>
</comment>
<evidence type="ECO:0000256" key="6">
    <source>
        <dbReference type="ARBA" id="ARBA00022777"/>
    </source>
</evidence>
<accession>A0ABW4HN74</accession>
<dbReference type="EMBL" id="JBHUDE010000016">
    <property type="protein sequence ID" value="MFD1606841.1"/>
    <property type="molecule type" value="Genomic_DNA"/>
</dbReference>
<dbReference type="InterPro" id="IPR001206">
    <property type="entry name" value="Diacylglycerol_kinase_cat_dom"/>
</dbReference>
<evidence type="ECO:0000256" key="4">
    <source>
        <dbReference type="ARBA" id="ARBA00022679"/>
    </source>
</evidence>
<feature type="domain" description="DAGKc" evidence="11">
    <location>
        <begin position="1"/>
        <end position="131"/>
    </location>
</feature>
<protein>
    <submittedName>
        <fullName evidence="12">Diacylglycerol/lipid kinase family protein</fullName>
        <ecNumber evidence="12">2.7.1.-</ecNumber>
    </submittedName>
</protein>
<dbReference type="InterPro" id="IPR050187">
    <property type="entry name" value="Lipid_Phosphate_FormReg"/>
</dbReference>
<dbReference type="NCBIfam" id="TIGR00147">
    <property type="entry name" value="YegS/Rv2252/BmrU family lipid kinase"/>
    <property type="match status" value="1"/>
</dbReference>
<keyword evidence="7" id="KW-0067">ATP-binding</keyword>
<evidence type="ECO:0000313" key="13">
    <source>
        <dbReference type="Proteomes" id="UP001597221"/>
    </source>
</evidence>
<evidence type="ECO:0000256" key="1">
    <source>
        <dbReference type="ARBA" id="ARBA00001946"/>
    </source>
</evidence>
<evidence type="ECO:0000256" key="10">
    <source>
        <dbReference type="ARBA" id="ARBA00023264"/>
    </source>
</evidence>
<dbReference type="PANTHER" id="PTHR12358">
    <property type="entry name" value="SPHINGOSINE KINASE"/>
    <property type="match status" value="1"/>
</dbReference>
<dbReference type="Gene3D" id="2.60.200.40">
    <property type="match status" value="1"/>
</dbReference>
<dbReference type="SMART" id="SM00046">
    <property type="entry name" value="DAGKc"/>
    <property type="match status" value="1"/>
</dbReference>
<dbReference type="InterPro" id="IPR005218">
    <property type="entry name" value="Diacylglycerol/lipid_kinase"/>
</dbReference>
<dbReference type="PANTHER" id="PTHR12358:SF54">
    <property type="entry name" value="SPHINGOSINE KINASE RELATED PROTEIN"/>
    <property type="match status" value="1"/>
</dbReference>
<dbReference type="InterPro" id="IPR045540">
    <property type="entry name" value="YegS/DAGK_C"/>
</dbReference>
<evidence type="ECO:0000313" key="12">
    <source>
        <dbReference type="EMBL" id="MFD1606841.1"/>
    </source>
</evidence>
<comment type="cofactor">
    <cofactor evidence="1">
        <name>Mg(2+)</name>
        <dbReference type="ChEBI" id="CHEBI:18420"/>
    </cofactor>
</comment>
<dbReference type="Pfam" id="PF19279">
    <property type="entry name" value="YegS_C"/>
    <property type="match status" value="1"/>
</dbReference>
<dbReference type="EC" id="2.7.1.-" evidence="12"/>
<proteinExistence type="inferred from homology"/>
<dbReference type="PROSITE" id="PS50146">
    <property type="entry name" value="DAGK"/>
    <property type="match status" value="1"/>
</dbReference>
<dbReference type="InterPro" id="IPR016064">
    <property type="entry name" value="NAD/diacylglycerol_kinase_sf"/>
</dbReference>
<evidence type="ECO:0000256" key="5">
    <source>
        <dbReference type="ARBA" id="ARBA00022741"/>
    </source>
</evidence>
<reference evidence="13" key="1">
    <citation type="journal article" date="2019" name="Int. J. Syst. Evol. Microbiol.">
        <title>The Global Catalogue of Microorganisms (GCM) 10K type strain sequencing project: providing services to taxonomists for standard genome sequencing and annotation.</title>
        <authorList>
            <consortium name="The Broad Institute Genomics Platform"/>
            <consortium name="The Broad Institute Genome Sequencing Center for Infectious Disease"/>
            <person name="Wu L."/>
            <person name="Ma J."/>
        </authorList>
    </citation>
    <scope>NUCLEOTIDE SEQUENCE [LARGE SCALE GENOMIC DNA]</scope>
    <source>
        <strain evidence="13">CGMCC 1.12376</strain>
    </source>
</reference>
<name>A0ABW4HN74_9BACI</name>
<gene>
    <name evidence="12" type="ORF">ACFSBH_04165</name>
</gene>
<dbReference type="Gene3D" id="3.40.50.10330">
    <property type="entry name" value="Probable inorganic polyphosphate/atp-NAD kinase, domain 1"/>
    <property type="match status" value="1"/>
</dbReference>
<evidence type="ECO:0000256" key="8">
    <source>
        <dbReference type="ARBA" id="ARBA00023098"/>
    </source>
</evidence>
<keyword evidence="5" id="KW-0547">Nucleotide-binding</keyword>
<evidence type="ECO:0000256" key="7">
    <source>
        <dbReference type="ARBA" id="ARBA00022840"/>
    </source>
</evidence>
<evidence type="ECO:0000256" key="3">
    <source>
        <dbReference type="ARBA" id="ARBA00022516"/>
    </source>
</evidence>
<dbReference type="RefSeq" id="WP_379596170.1">
    <property type="nucleotide sequence ID" value="NZ_JBHUDE010000016.1"/>
</dbReference>
<keyword evidence="3" id="KW-0444">Lipid biosynthesis</keyword>
<keyword evidence="8" id="KW-0443">Lipid metabolism</keyword>
<evidence type="ECO:0000259" key="11">
    <source>
        <dbReference type="PROSITE" id="PS50146"/>
    </source>
</evidence>
<dbReference type="InterPro" id="IPR017438">
    <property type="entry name" value="ATP-NAD_kinase_N"/>
</dbReference>
<comment type="similarity">
    <text evidence="2">Belongs to the diacylglycerol/lipid kinase family.</text>
</comment>
<organism evidence="12 13">
    <name type="scientific">Oceanobacillus luteolus</name>
    <dbReference type="NCBI Taxonomy" id="1274358"/>
    <lineage>
        <taxon>Bacteria</taxon>
        <taxon>Bacillati</taxon>
        <taxon>Bacillota</taxon>
        <taxon>Bacilli</taxon>
        <taxon>Bacillales</taxon>
        <taxon>Bacillaceae</taxon>
        <taxon>Oceanobacillus</taxon>
    </lineage>
</organism>
<dbReference type="GO" id="GO:0016301">
    <property type="term" value="F:kinase activity"/>
    <property type="evidence" value="ECO:0007669"/>
    <property type="project" value="UniProtKB-KW"/>
</dbReference>
<keyword evidence="13" id="KW-1185">Reference proteome</keyword>
<sequence>MWVFIVNPAAGNGRGAATFERLQKTLAYQQMQVQYYYTDYEGHAEEIAHSLITNPDVTAVIVVGGDGTIHEVMNGLGHHKLPIGFIPGGSGNDFARGVGIKGCPEEILESLTHSEELSPYWLGTYRIDDKKERYFVNSMGIGFDAATAHKANHSSYKKLFNKLRFGTGSYVLALLQVLTTFKPATLEITLDGEKRMVENCWLISVGNHPYYGGGMKIMPNAAIQPDKFSVLLVHSLPKWKVLALFLTVFAGKHEKIRGVELLEASYLTVTSNIPIHIQIDGQTTTCMKSEIKKGDDSVSVIPSK</sequence>
<keyword evidence="10" id="KW-1208">Phospholipid metabolism</keyword>